<proteinExistence type="predicted"/>
<dbReference type="AlphaFoldDB" id="A0A433THX7"/>
<feature type="region of interest" description="Disordered" evidence="1">
    <location>
        <begin position="53"/>
        <end position="87"/>
    </location>
</feature>
<dbReference type="EMBL" id="RQTK01000351">
    <property type="protein sequence ID" value="RUS81198.1"/>
    <property type="molecule type" value="Genomic_DNA"/>
</dbReference>
<keyword evidence="3" id="KW-1185">Reference proteome</keyword>
<feature type="compositionally biased region" description="Gly residues" evidence="1">
    <location>
        <begin position="206"/>
        <end position="225"/>
    </location>
</feature>
<comment type="caution">
    <text evidence="2">The sequence shown here is derived from an EMBL/GenBank/DDBJ whole genome shotgun (WGS) entry which is preliminary data.</text>
</comment>
<feature type="region of interest" description="Disordered" evidence="1">
    <location>
        <begin position="181"/>
        <end position="257"/>
    </location>
</feature>
<feature type="region of interest" description="Disordered" evidence="1">
    <location>
        <begin position="371"/>
        <end position="402"/>
    </location>
</feature>
<feature type="compositionally biased region" description="Polar residues" evidence="1">
    <location>
        <begin position="58"/>
        <end position="87"/>
    </location>
</feature>
<organism evidence="2 3">
    <name type="scientific">Elysia chlorotica</name>
    <name type="common">Eastern emerald elysia</name>
    <name type="synonym">Sea slug</name>
    <dbReference type="NCBI Taxonomy" id="188477"/>
    <lineage>
        <taxon>Eukaryota</taxon>
        <taxon>Metazoa</taxon>
        <taxon>Spiralia</taxon>
        <taxon>Lophotrochozoa</taxon>
        <taxon>Mollusca</taxon>
        <taxon>Gastropoda</taxon>
        <taxon>Heterobranchia</taxon>
        <taxon>Euthyneura</taxon>
        <taxon>Panpulmonata</taxon>
        <taxon>Sacoglossa</taxon>
        <taxon>Placobranchoidea</taxon>
        <taxon>Plakobranchidae</taxon>
        <taxon>Elysia</taxon>
    </lineage>
</organism>
<evidence type="ECO:0000313" key="3">
    <source>
        <dbReference type="Proteomes" id="UP000271974"/>
    </source>
</evidence>
<protein>
    <submittedName>
        <fullName evidence="2">Uncharacterized protein</fullName>
    </submittedName>
</protein>
<evidence type="ECO:0000313" key="2">
    <source>
        <dbReference type="EMBL" id="RUS81198.1"/>
    </source>
</evidence>
<sequence length="425" mass="45131">HSSSALDLRANGGVEAGGVACRPGSASHHQQPPHLHSPAHTYSQAVSIYTQRLGRPRSASSSGGNPRSAGRQTVTRPASAATNRPVQTSLFTTSDPIVDTYNEKAIQEALQRLTLRQQARQYSAINGSNVLRHELGGAGGGHSSSSNLGSKPPIAMMMRPASSGGRRDPYFHSSQVQPAMSISGQSIGGPHPHTSFHSQLHNKPGSQGGAAGGVGSNFAGRGGGVSHQVHPQLTPQLSTSSLTSNGSGAGAPNPQHLQTANATFNSFIEDPSSPQWQNEIASAYNEVTGVPPLNYHQASVNSRQFQIAQQQAMKQRMMEQSKAMLEQSRAKHDALVTQAQSQKPSPSPAYTFVDDLGKSAIALSTPVPAAMEHPGQISQKPLVPRPPDQPSYKRMTSAHRHNRKLVDESSLNFNFYTNISSGSNY</sequence>
<feature type="region of interest" description="Disordered" evidence="1">
    <location>
        <begin position="17"/>
        <end position="39"/>
    </location>
</feature>
<dbReference type="OrthoDB" id="10476831at2759"/>
<feature type="non-terminal residue" evidence="2">
    <location>
        <position position="1"/>
    </location>
</feature>
<name>A0A433THX7_ELYCH</name>
<feature type="compositionally biased region" description="Low complexity" evidence="1">
    <location>
        <begin position="25"/>
        <end position="39"/>
    </location>
</feature>
<feature type="compositionally biased region" description="Low complexity" evidence="1">
    <location>
        <begin position="231"/>
        <end position="246"/>
    </location>
</feature>
<evidence type="ECO:0000256" key="1">
    <source>
        <dbReference type="SAM" id="MobiDB-lite"/>
    </source>
</evidence>
<dbReference type="STRING" id="188477.A0A433THX7"/>
<gene>
    <name evidence="2" type="ORF">EGW08_011063</name>
</gene>
<dbReference type="Proteomes" id="UP000271974">
    <property type="component" value="Unassembled WGS sequence"/>
</dbReference>
<accession>A0A433THX7</accession>
<reference evidence="2 3" key="1">
    <citation type="submission" date="2019-01" db="EMBL/GenBank/DDBJ databases">
        <title>A draft genome assembly of the solar-powered sea slug Elysia chlorotica.</title>
        <authorList>
            <person name="Cai H."/>
            <person name="Li Q."/>
            <person name="Fang X."/>
            <person name="Li J."/>
            <person name="Curtis N.E."/>
            <person name="Altenburger A."/>
            <person name="Shibata T."/>
            <person name="Feng M."/>
            <person name="Maeda T."/>
            <person name="Schwartz J.A."/>
            <person name="Shigenobu S."/>
            <person name="Lundholm N."/>
            <person name="Nishiyama T."/>
            <person name="Yang H."/>
            <person name="Hasebe M."/>
            <person name="Li S."/>
            <person name="Pierce S.K."/>
            <person name="Wang J."/>
        </authorList>
    </citation>
    <scope>NUCLEOTIDE SEQUENCE [LARGE SCALE GENOMIC DNA]</scope>
    <source>
        <strain evidence="2">EC2010</strain>
        <tissue evidence="2">Whole organism of an adult</tissue>
    </source>
</reference>